<organism evidence="1 2">
    <name type="scientific">Albula glossodonta</name>
    <name type="common">roundjaw bonefish</name>
    <dbReference type="NCBI Taxonomy" id="121402"/>
    <lineage>
        <taxon>Eukaryota</taxon>
        <taxon>Metazoa</taxon>
        <taxon>Chordata</taxon>
        <taxon>Craniata</taxon>
        <taxon>Vertebrata</taxon>
        <taxon>Euteleostomi</taxon>
        <taxon>Actinopterygii</taxon>
        <taxon>Neopterygii</taxon>
        <taxon>Teleostei</taxon>
        <taxon>Albuliformes</taxon>
        <taxon>Albulidae</taxon>
        <taxon>Albula</taxon>
    </lineage>
</organism>
<proteinExistence type="predicted"/>
<evidence type="ECO:0000313" key="1">
    <source>
        <dbReference type="EMBL" id="KAG9350550.1"/>
    </source>
</evidence>
<dbReference type="AlphaFoldDB" id="A0A8T2PEN3"/>
<evidence type="ECO:0000313" key="2">
    <source>
        <dbReference type="Proteomes" id="UP000824540"/>
    </source>
</evidence>
<keyword evidence="2" id="KW-1185">Reference proteome</keyword>
<dbReference type="EMBL" id="JAFBMS010000008">
    <property type="protein sequence ID" value="KAG9350550.1"/>
    <property type="molecule type" value="Genomic_DNA"/>
</dbReference>
<sequence>MNLDSVKNPLLVVAWHHHHQSKDAQRQHHTQSDDGRLLGGVLAVKIHLYCVFQAGSKHFLQMGVHSLPLALQLSAGDNDVIVFHGNEGDVCLGFVSGGPDSTAEGVGACDADDLYCPAQGLLQGPGACQDKEPANEGTGSQLV</sequence>
<gene>
    <name evidence="1" type="ORF">JZ751_026916</name>
</gene>
<dbReference type="Proteomes" id="UP000824540">
    <property type="component" value="Unassembled WGS sequence"/>
</dbReference>
<name>A0A8T2PEN3_9TELE</name>
<reference evidence="1" key="1">
    <citation type="thesis" date="2021" institute="BYU ScholarsArchive" country="Provo, UT, USA">
        <title>Applications of and Algorithms for Genome Assembly and Genomic Analyses with an Emphasis on Marine Teleosts.</title>
        <authorList>
            <person name="Pickett B.D."/>
        </authorList>
    </citation>
    <scope>NUCLEOTIDE SEQUENCE</scope>
    <source>
        <strain evidence="1">HI-2016</strain>
    </source>
</reference>
<protein>
    <submittedName>
        <fullName evidence="1">Uncharacterized protein</fullName>
    </submittedName>
</protein>
<accession>A0A8T2PEN3</accession>
<comment type="caution">
    <text evidence="1">The sequence shown here is derived from an EMBL/GenBank/DDBJ whole genome shotgun (WGS) entry which is preliminary data.</text>
</comment>